<accession>A0AAD7NEP0</accession>
<organism evidence="2 3">
    <name type="scientific">Mycena metata</name>
    <dbReference type="NCBI Taxonomy" id="1033252"/>
    <lineage>
        <taxon>Eukaryota</taxon>
        <taxon>Fungi</taxon>
        <taxon>Dikarya</taxon>
        <taxon>Basidiomycota</taxon>
        <taxon>Agaricomycotina</taxon>
        <taxon>Agaricomycetes</taxon>
        <taxon>Agaricomycetidae</taxon>
        <taxon>Agaricales</taxon>
        <taxon>Marasmiineae</taxon>
        <taxon>Mycenaceae</taxon>
        <taxon>Mycena</taxon>
    </lineage>
</organism>
<evidence type="ECO:0000313" key="2">
    <source>
        <dbReference type="EMBL" id="KAJ7757140.1"/>
    </source>
</evidence>
<comment type="caution">
    <text evidence="2">The sequence shown here is derived from an EMBL/GenBank/DDBJ whole genome shotgun (WGS) entry which is preliminary data.</text>
</comment>
<name>A0AAD7NEP0_9AGAR</name>
<keyword evidence="3" id="KW-1185">Reference proteome</keyword>
<proteinExistence type="predicted"/>
<dbReference type="Proteomes" id="UP001215598">
    <property type="component" value="Unassembled WGS sequence"/>
</dbReference>
<sequence length="209" mass="23686">MRRPSFRQSKLSRKFNIPHKKSTRLIWQFMARFQDPSTRRRPFLTGTAVKNAAKEPTERDGMPVAGSRRTGATGTACSPNVETWTPSCTSWEGGDKDRLPLVDIVSKYLSASTFECERSLINVINRGIEKLFRQTCRDAEKNTTEPSFNTSKVVPKLNWKKTQDGRRRGNGTRGGNIVLLATPRVTLRRRQHQSFFTNLAPGGLGHWHS</sequence>
<gene>
    <name evidence="2" type="ORF">B0H16DRAFT_679332</name>
</gene>
<evidence type="ECO:0000313" key="3">
    <source>
        <dbReference type="Proteomes" id="UP001215598"/>
    </source>
</evidence>
<protein>
    <submittedName>
        <fullName evidence="2">Uncharacterized protein</fullName>
    </submittedName>
</protein>
<evidence type="ECO:0000256" key="1">
    <source>
        <dbReference type="SAM" id="MobiDB-lite"/>
    </source>
</evidence>
<dbReference type="AlphaFoldDB" id="A0AAD7NEP0"/>
<dbReference type="EMBL" id="JARKIB010000045">
    <property type="protein sequence ID" value="KAJ7757140.1"/>
    <property type="molecule type" value="Genomic_DNA"/>
</dbReference>
<feature type="region of interest" description="Disordered" evidence="1">
    <location>
        <begin position="53"/>
        <end position="78"/>
    </location>
</feature>
<reference evidence="2" key="1">
    <citation type="submission" date="2023-03" db="EMBL/GenBank/DDBJ databases">
        <title>Massive genome expansion in bonnet fungi (Mycena s.s.) driven by repeated elements and novel gene families across ecological guilds.</title>
        <authorList>
            <consortium name="Lawrence Berkeley National Laboratory"/>
            <person name="Harder C.B."/>
            <person name="Miyauchi S."/>
            <person name="Viragh M."/>
            <person name="Kuo A."/>
            <person name="Thoen E."/>
            <person name="Andreopoulos B."/>
            <person name="Lu D."/>
            <person name="Skrede I."/>
            <person name="Drula E."/>
            <person name="Henrissat B."/>
            <person name="Morin E."/>
            <person name="Kohler A."/>
            <person name="Barry K."/>
            <person name="LaButti K."/>
            <person name="Morin E."/>
            <person name="Salamov A."/>
            <person name="Lipzen A."/>
            <person name="Mereny Z."/>
            <person name="Hegedus B."/>
            <person name="Baldrian P."/>
            <person name="Stursova M."/>
            <person name="Weitz H."/>
            <person name="Taylor A."/>
            <person name="Grigoriev I.V."/>
            <person name="Nagy L.G."/>
            <person name="Martin F."/>
            <person name="Kauserud H."/>
        </authorList>
    </citation>
    <scope>NUCLEOTIDE SEQUENCE</scope>
    <source>
        <strain evidence="2">CBHHK182m</strain>
    </source>
</reference>